<comment type="similarity">
    <text evidence="1">Belongs to the phosphatidylethanolamine-binding protein family.</text>
</comment>
<dbReference type="SUPFAM" id="SSF49777">
    <property type="entry name" value="PEBP-like"/>
    <property type="match status" value="1"/>
</dbReference>
<dbReference type="InterPro" id="IPR035810">
    <property type="entry name" value="PEBP_euk"/>
</dbReference>
<dbReference type="PANTHER" id="PTHR11362:SF82">
    <property type="entry name" value="PHOSPHATIDYLETHANOLAMINE-BINDING PROTEIN 4"/>
    <property type="match status" value="1"/>
</dbReference>
<dbReference type="PANTHER" id="PTHR11362">
    <property type="entry name" value="PHOSPHATIDYLETHANOLAMINE-BINDING PROTEIN"/>
    <property type="match status" value="1"/>
</dbReference>
<organism evidence="2 3">
    <name type="scientific">Willisornis vidua</name>
    <name type="common">Xingu scale-backed antbird</name>
    <dbReference type="NCBI Taxonomy" id="1566151"/>
    <lineage>
        <taxon>Eukaryota</taxon>
        <taxon>Metazoa</taxon>
        <taxon>Chordata</taxon>
        <taxon>Craniata</taxon>
        <taxon>Vertebrata</taxon>
        <taxon>Euteleostomi</taxon>
        <taxon>Archelosauria</taxon>
        <taxon>Archosauria</taxon>
        <taxon>Dinosauria</taxon>
        <taxon>Saurischia</taxon>
        <taxon>Theropoda</taxon>
        <taxon>Coelurosauria</taxon>
        <taxon>Aves</taxon>
        <taxon>Neognathae</taxon>
        <taxon>Neoaves</taxon>
        <taxon>Telluraves</taxon>
        <taxon>Australaves</taxon>
        <taxon>Passeriformes</taxon>
        <taxon>Thamnophilidae</taxon>
        <taxon>Willisornis</taxon>
    </lineage>
</organism>
<reference evidence="2" key="1">
    <citation type="submission" date="2019-10" db="EMBL/GenBank/DDBJ databases">
        <authorList>
            <person name="Soares A.E.R."/>
            <person name="Aleixo A."/>
            <person name="Schneider P."/>
            <person name="Miyaki C.Y."/>
            <person name="Schneider M.P."/>
            <person name="Mello C."/>
            <person name="Vasconcelos A.T.R."/>
        </authorList>
    </citation>
    <scope>NUCLEOTIDE SEQUENCE</scope>
    <source>
        <tissue evidence="2">Muscle</tissue>
    </source>
</reference>
<dbReference type="Gene3D" id="3.90.280.10">
    <property type="entry name" value="PEBP-like"/>
    <property type="match status" value="1"/>
</dbReference>
<dbReference type="EMBL" id="WHWB01034158">
    <property type="protein sequence ID" value="KAJ7413173.1"/>
    <property type="molecule type" value="Genomic_DNA"/>
</dbReference>
<dbReference type="PROSITE" id="PS01220">
    <property type="entry name" value="PBP"/>
    <property type="match status" value="1"/>
</dbReference>
<dbReference type="InterPro" id="IPR008914">
    <property type="entry name" value="PEBP"/>
</dbReference>
<sequence length="176" mass="19865">MEQKHCVSPNNLAVKIPAWFPKPPGAVATELQLISVGIAGLNPKAVYETSAPERRVVPLNKKYVLVMVDPDAPNRANPRHRYWRHWVVTDILGADLRAGKVKGHVLSDYVRPSPPPHSGYHRYQFHLYKQPEHKHISLSPKEKPSLGSWDLKGFVEDFGLGFPVASTQFLTKHHDD</sequence>
<dbReference type="InterPro" id="IPR001858">
    <property type="entry name" value="Phosphatidylethanolamine-bd_CS"/>
</dbReference>
<keyword evidence="3" id="KW-1185">Reference proteome</keyword>
<accession>A0ABQ9D6X2</accession>
<evidence type="ECO:0000256" key="1">
    <source>
        <dbReference type="ARBA" id="ARBA00007091"/>
    </source>
</evidence>
<dbReference type="InterPro" id="IPR036610">
    <property type="entry name" value="PEBP-like_sf"/>
</dbReference>
<dbReference type="CDD" id="cd00866">
    <property type="entry name" value="PEBP_euk"/>
    <property type="match status" value="1"/>
</dbReference>
<evidence type="ECO:0000313" key="2">
    <source>
        <dbReference type="EMBL" id="KAJ7413173.1"/>
    </source>
</evidence>
<name>A0ABQ9D6X2_9PASS</name>
<dbReference type="Proteomes" id="UP001145742">
    <property type="component" value="Unassembled WGS sequence"/>
</dbReference>
<protein>
    <submittedName>
        <fullName evidence="2">Phosphatidylethanolamine binding protein 4</fullName>
    </submittedName>
</protein>
<proteinExistence type="inferred from homology"/>
<evidence type="ECO:0000313" key="3">
    <source>
        <dbReference type="Proteomes" id="UP001145742"/>
    </source>
</evidence>
<dbReference type="Pfam" id="PF01161">
    <property type="entry name" value="PBP"/>
    <property type="match status" value="1"/>
</dbReference>
<gene>
    <name evidence="2" type="primary">PEBP4</name>
    <name evidence="2" type="ORF">WISP_92518</name>
</gene>
<comment type="caution">
    <text evidence="2">The sequence shown here is derived from an EMBL/GenBank/DDBJ whole genome shotgun (WGS) entry which is preliminary data.</text>
</comment>